<keyword evidence="1" id="KW-1133">Transmembrane helix</keyword>
<organism evidence="2">
    <name type="scientific">freshwater metagenome</name>
    <dbReference type="NCBI Taxonomy" id="449393"/>
    <lineage>
        <taxon>unclassified sequences</taxon>
        <taxon>metagenomes</taxon>
        <taxon>ecological metagenomes</taxon>
    </lineage>
</organism>
<sequence>MTNDSLNPEREPSRAELEALRDALRLVEVPVVAREAAITTALATFDEMPDVSPAQTAPSLGTVVSMIDRRRRHYHWLAGATATAAAAVVVLVIGAAVLNNGSNDNMSSGSVDAVAKDVPARSAAGTEAAMATANSTPTADASGVAGGINGPAAVTPWATAPNLTTNGELIAYAADPSFGSGASTDPANYNTSCLTGTTGLFAAVIYQGQQVIAVRDDVAAMVRIIDPQSCRVITTVSLG</sequence>
<dbReference type="EMBL" id="CAFBLP010000094">
    <property type="protein sequence ID" value="CAB4889051.1"/>
    <property type="molecule type" value="Genomic_DNA"/>
</dbReference>
<proteinExistence type="predicted"/>
<keyword evidence="1" id="KW-0472">Membrane</keyword>
<name>A0A6J7F2P0_9ZZZZ</name>
<dbReference type="AlphaFoldDB" id="A0A6J7F2P0"/>
<keyword evidence="1" id="KW-0812">Transmembrane</keyword>
<evidence type="ECO:0000256" key="1">
    <source>
        <dbReference type="SAM" id="Phobius"/>
    </source>
</evidence>
<gene>
    <name evidence="2" type="ORF">UFOPK3376_02657</name>
</gene>
<evidence type="ECO:0000313" key="2">
    <source>
        <dbReference type="EMBL" id="CAB4889051.1"/>
    </source>
</evidence>
<accession>A0A6J7F2P0</accession>
<feature type="transmembrane region" description="Helical" evidence="1">
    <location>
        <begin position="76"/>
        <end position="98"/>
    </location>
</feature>
<protein>
    <submittedName>
        <fullName evidence="2">Unannotated protein</fullName>
    </submittedName>
</protein>
<reference evidence="2" key="1">
    <citation type="submission" date="2020-05" db="EMBL/GenBank/DDBJ databases">
        <authorList>
            <person name="Chiriac C."/>
            <person name="Salcher M."/>
            <person name="Ghai R."/>
            <person name="Kavagutti S V."/>
        </authorList>
    </citation>
    <scope>NUCLEOTIDE SEQUENCE</scope>
</reference>